<evidence type="ECO:0000313" key="2">
    <source>
        <dbReference type="EMBL" id="CAE4572697.1"/>
    </source>
</evidence>
<dbReference type="PANTHER" id="PTHR43217">
    <property type="entry name" value="SUCCINATE SEMIALDEHYDE DEHYDROGENASE [NAD(P)+] SAD"/>
    <property type="match status" value="1"/>
</dbReference>
<dbReference type="SUPFAM" id="SSF53720">
    <property type="entry name" value="ALDH-like"/>
    <property type="match status" value="1"/>
</dbReference>
<dbReference type="InterPro" id="IPR016162">
    <property type="entry name" value="Ald_DH_N"/>
</dbReference>
<organism evidence="2">
    <name type="scientific">Alexandrium monilatum</name>
    <dbReference type="NCBI Taxonomy" id="311494"/>
    <lineage>
        <taxon>Eukaryota</taxon>
        <taxon>Sar</taxon>
        <taxon>Alveolata</taxon>
        <taxon>Dinophyceae</taxon>
        <taxon>Gonyaulacales</taxon>
        <taxon>Pyrocystaceae</taxon>
        <taxon>Alexandrium</taxon>
    </lineage>
</organism>
<feature type="domain" description="Aldehyde dehydrogenase" evidence="1">
    <location>
        <begin position="22"/>
        <end position="473"/>
    </location>
</feature>
<dbReference type="AlphaFoldDB" id="A0A7S4Q5W7"/>
<evidence type="ECO:0000259" key="1">
    <source>
        <dbReference type="Pfam" id="PF00171"/>
    </source>
</evidence>
<reference evidence="2" key="1">
    <citation type="submission" date="2021-01" db="EMBL/GenBank/DDBJ databases">
        <authorList>
            <person name="Corre E."/>
            <person name="Pelletier E."/>
            <person name="Niang G."/>
            <person name="Scheremetjew M."/>
            <person name="Finn R."/>
            <person name="Kale V."/>
            <person name="Holt S."/>
            <person name="Cochrane G."/>
            <person name="Meng A."/>
            <person name="Brown T."/>
            <person name="Cohen L."/>
        </authorList>
    </citation>
    <scope>NUCLEOTIDE SEQUENCE</scope>
    <source>
        <strain evidence="2">CCMP3105</strain>
    </source>
</reference>
<dbReference type="InterPro" id="IPR047110">
    <property type="entry name" value="GABD/Sad-like"/>
</dbReference>
<dbReference type="GO" id="GO:0004777">
    <property type="term" value="F:succinate-semialdehyde dehydrogenase (NAD+) activity"/>
    <property type="evidence" value="ECO:0007669"/>
    <property type="project" value="TreeGrafter"/>
</dbReference>
<name>A0A7S4Q5W7_9DINO</name>
<dbReference type="Gene3D" id="3.40.309.10">
    <property type="entry name" value="Aldehyde Dehydrogenase, Chain A, domain 2"/>
    <property type="match status" value="1"/>
</dbReference>
<protein>
    <recommendedName>
        <fullName evidence="1">Aldehyde dehydrogenase domain-containing protein</fullName>
    </recommendedName>
</protein>
<proteinExistence type="predicted"/>
<dbReference type="EMBL" id="HBNR01018590">
    <property type="protein sequence ID" value="CAE4572697.1"/>
    <property type="molecule type" value="Transcribed_RNA"/>
</dbReference>
<gene>
    <name evidence="2" type="ORF">AMON00008_LOCUS12316</name>
</gene>
<dbReference type="InterPro" id="IPR016161">
    <property type="entry name" value="Ald_DH/histidinol_DH"/>
</dbReference>
<dbReference type="Gene3D" id="3.40.605.10">
    <property type="entry name" value="Aldehyde Dehydrogenase, Chain A, domain 1"/>
    <property type="match status" value="1"/>
</dbReference>
<dbReference type="Pfam" id="PF00171">
    <property type="entry name" value="Aldedh"/>
    <property type="match status" value="1"/>
</dbReference>
<accession>A0A7S4Q5W7</accession>
<sequence>MLATRSWHAAARPLAARGFAVVPQVNPKTGEVFKEYTTYGKEQVEAIVASSDRAFSAWRGVSPKERVAALAPMAELLRGRADEAAALMNQEMGKPVPQAKAEVLKCAYLIDWYAEHGAKFLEDTEHPPLPGFRRSYVTYQPLGVILSVMPWNFPFWQVIRMSVPTIMAGNAVVLKHARNCFGSSLLLEEIYGSVPGLPKDLFRALVIGGGEVDAVLENNAVRGIALTGSTEVGRQVAAKAGSLLKKAVVELGGSDGYVVLADADLEAAAKAVVTGRILNTGQVCISPKRVLVEKSVKAAFEQKVVEQLATKSYGVDFGPMVNKVAKQEVAGMIRATQDAGAKLLAGGVDAPAPDGDSGDSFLAPTVLTDVKPGMVAFDEEIFGPVLAITEAQDEADAIRLANQSEFGLGAAVFTEDRDKGQRIATQDMEAGMCFVNDFVRSDPSLPFGGVKNSGLGRECSMFGMMEFVNVKTICVK</sequence>
<dbReference type="PANTHER" id="PTHR43217:SF1">
    <property type="entry name" value="SUCCINATE SEMIALDEHYDE DEHYDROGENASE [NAD(P)+] SAD"/>
    <property type="match status" value="1"/>
</dbReference>
<dbReference type="InterPro" id="IPR016163">
    <property type="entry name" value="Ald_DH_C"/>
</dbReference>
<dbReference type="InterPro" id="IPR015590">
    <property type="entry name" value="Aldehyde_DH_dom"/>
</dbReference>